<feature type="signal peptide" evidence="2">
    <location>
        <begin position="1"/>
        <end position="17"/>
    </location>
</feature>
<protein>
    <recommendedName>
        <fullName evidence="3">TNFR-Cys domain-containing protein</fullName>
    </recommendedName>
</protein>
<dbReference type="Proteomes" id="UP000076420">
    <property type="component" value="Unassembled WGS sequence"/>
</dbReference>
<dbReference type="PROSITE" id="PS00652">
    <property type="entry name" value="TNFR_NGFR_1"/>
    <property type="match status" value="1"/>
</dbReference>
<feature type="chain" id="PRO_5013356403" description="TNFR-Cys domain-containing protein" evidence="2">
    <location>
        <begin position="18"/>
        <end position="293"/>
    </location>
</feature>
<feature type="transmembrane region" description="Helical" evidence="1">
    <location>
        <begin position="243"/>
        <end position="265"/>
    </location>
</feature>
<dbReference type="AlphaFoldDB" id="A0A2C9LXY3"/>
<proteinExistence type="predicted"/>
<reference evidence="4" key="1">
    <citation type="submission" date="2020-05" db="UniProtKB">
        <authorList>
            <consortium name="EnsemblMetazoa"/>
        </authorList>
    </citation>
    <scope>IDENTIFICATION</scope>
    <source>
        <strain evidence="4">BB02</strain>
    </source>
</reference>
<evidence type="ECO:0000256" key="1">
    <source>
        <dbReference type="SAM" id="Phobius"/>
    </source>
</evidence>
<dbReference type="KEGG" id="bgt:106066823"/>
<keyword evidence="1" id="KW-0812">Transmembrane</keyword>
<dbReference type="VEuPathDB" id="VectorBase:BGLB036154"/>
<dbReference type="SMART" id="SM00208">
    <property type="entry name" value="TNFR"/>
    <property type="match status" value="3"/>
</dbReference>
<sequence>MNTVVLVCIIALNSVLAFRGHVHCPLGQFQDVSGACVPCPNGSYLSVSANNESHCQPCTNEQPAHAVVEHQCNSTHDASFKCEDGWFNTNGQPVICQVCTKCQDVGQYEAKACFHRHDAVCCPYKDMTLRAFKGNRPCQTRSSNKGYCCLSKTPHQITSNMSLLLIILQPTSFENASLMCVRNMYLDTHTNSCTPCDPCSYVDLDLHTQQSCDLCSEGKNTSRLVYCPTRCRQSEGLGLAQRFGLSFVILLAVPFVLVIAILALLKNCLTLSIPGATKADQETETKECLNKSN</sequence>
<name>A0A2C9LXY3_BIOGL</name>
<dbReference type="VEuPathDB" id="VectorBase:BGLAX_044985"/>
<keyword evidence="2" id="KW-0732">Signal</keyword>
<keyword evidence="1" id="KW-0472">Membrane</keyword>
<keyword evidence="1" id="KW-1133">Transmembrane helix</keyword>
<dbReference type="RefSeq" id="XP_013081368.2">
    <property type="nucleotide sequence ID" value="XM_013225914.2"/>
</dbReference>
<evidence type="ECO:0000259" key="3">
    <source>
        <dbReference type="PROSITE" id="PS00652"/>
    </source>
</evidence>
<accession>A0A2C9LXY3</accession>
<dbReference type="SMART" id="SM01411">
    <property type="entry name" value="Ephrin_rec_like"/>
    <property type="match status" value="2"/>
</dbReference>
<evidence type="ECO:0000256" key="2">
    <source>
        <dbReference type="SAM" id="SignalP"/>
    </source>
</evidence>
<evidence type="ECO:0000313" key="4">
    <source>
        <dbReference type="EnsemblMetazoa" id="BGLB036154-PA"/>
    </source>
</evidence>
<organism evidence="4 5">
    <name type="scientific">Biomphalaria glabrata</name>
    <name type="common">Bloodfluke planorb</name>
    <name type="synonym">Freshwater snail</name>
    <dbReference type="NCBI Taxonomy" id="6526"/>
    <lineage>
        <taxon>Eukaryota</taxon>
        <taxon>Metazoa</taxon>
        <taxon>Spiralia</taxon>
        <taxon>Lophotrochozoa</taxon>
        <taxon>Mollusca</taxon>
        <taxon>Gastropoda</taxon>
        <taxon>Heterobranchia</taxon>
        <taxon>Euthyneura</taxon>
        <taxon>Panpulmonata</taxon>
        <taxon>Hygrophila</taxon>
        <taxon>Lymnaeoidea</taxon>
        <taxon>Planorbidae</taxon>
        <taxon>Biomphalaria</taxon>
    </lineage>
</organism>
<dbReference type="EnsemblMetazoa" id="BGLB036154-RA">
    <property type="protein sequence ID" value="BGLB036154-PA"/>
    <property type="gene ID" value="BGLB036154"/>
</dbReference>
<evidence type="ECO:0000313" key="5">
    <source>
        <dbReference type="Proteomes" id="UP000076420"/>
    </source>
</evidence>
<dbReference type="Pfam" id="PF00020">
    <property type="entry name" value="TNFR_c6"/>
    <property type="match status" value="1"/>
</dbReference>
<dbReference type="OrthoDB" id="8848202at2759"/>
<dbReference type="Gene3D" id="2.10.50.10">
    <property type="entry name" value="Tumor Necrosis Factor Receptor, subunit A, domain 2"/>
    <property type="match status" value="1"/>
</dbReference>
<gene>
    <name evidence="4" type="primary">106066823</name>
</gene>
<dbReference type="InterPro" id="IPR001368">
    <property type="entry name" value="TNFR/NGFR_Cys_rich_reg"/>
</dbReference>
<feature type="domain" description="TNFR-Cys" evidence="3">
    <location>
        <begin position="82"/>
        <end position="121"/>
    </location>
</feature>